<dbReference type="EMBL" id="JAVTTO010000001">
    <property type="protein sequence ID" value="MDT7830934.1"/>
    <property type="molecule type" value="Genomic_DNA"/>
</dbReference>
<proteinExistence type="predicted"/>
<dbReference type="Pfam" id="PF01625">
    <property type="entry name" value="PMSR"/>
    <property type="match status" value="1"/>
</dbReference>
<dbReference type="RefSeq" id="WP_349240190.1">
    <property type="nucleotide sequence ID" value="NZ_JAVTTO010000001.1"/>
</dbReference>
<dbReference type="SUPFAM" id="SSF55068">
    <property type="entry name" value="Peptide methionine sulfoxide reductase"/>
    <property type="match status" value="1"/>
</dbReference>
<reference evidence="6 7" key="1">
    <citation type="submission" date="2023-09" db="EMBL/GenBank/DDBJ databases">
        <title>Novel taxa isolated from Blanes Bay.</title>
        <authorList>
            <person name="Rey-Velasco X."/>
            <person name="Lucena T."/>
        </authorList>
    </citation>
    <scope>NUCLEOTIDE SEQUENCE [LARGE SCALE GENOMIC DNA]</scope>
    <source>
        <strain evidence="6 7">S356</strain>
    </source>
</reference>
<evidence type="ECO:0000313" key="7">
    <source>
        <dbReference type="Proteomes" id="UP001257277"/>
    </source>
</evidence>
<dbReference type="InterPro" id="IPR036509">
    <property type="entry name" value="Met_Sox_Rdtase_MsrA_sf"/>
</dbReference>
<feature type="domain" description="Peptide methionine sulphoxide reductase MsrA" evidence="5">
    <location>
        <begin position="4"/>
        <end position="139"/>
    </location>
</feature>
<dbReference type="Gene3D" id="3.30.1060.10">
    <property type="entry name" value="Peptide methionine sulphoxide reductase MsrA"/>
    <property type="match status" value="1"/>
</dbReference>
<organism evidence="6 7">
    <name type="scientific">Asprobacillus argus</name>
    <dbReference type="NCBI Taxonomy" id="3076534"/>
    <lineage>
        <taxon>Bacteria</taxon>
        <taxon>Pseudomonadati</taxon>
        <taxon>Bacteroidota</taxon>
        <taxon>Flavobacteriia</taxon>
        <taxon>Flavobacteriales</taxon>
        <taxon>Flavobacteriaceae</taxon>
        <taxon>Asprobacillus</taxon>
    </lineage>
</organism>
<comment type="catalytic activity">
    <reaction evidence="3">
        <text>L-methionyl-[protein] + [thioredoxin]-disulfide + H2O = L-methionyl-(S)-S-oxide-[protein] + [thioredoxin]-dithiol</text>
        <dbReference type="Rhea" id="RHEA:14217"/>
        <dbReference type="Rhea" id="RHEA-COMP:10698"/>
        <dbReference type="Rhea" id="RHEA-COMP:10700"/>
        <dbReference type="Rhea" id="RHEA-COMP:12313"/>
        <dbReference type="Rhea" id="RHEA-COMP:12315"/>
        <dbReference type="ChEBI" id="CHEBI:15377"/>
        <dbReference type="ChEBI" id="CHEBI:16044"/>
        <dbReference type="ChEBI" id="CHEBI:29950"/>
        <dbReference type="ChEBI" id="CHEBI:44120"/>
        <dbReference type="ChEBI" id="CHEBI:50058"/>
        <dbReference type="EC" id="1.8.4.11"/>
    </reaction>
</comment>
<protein>
    <recommendedName>
        <fullName evidence="1">peptide-methionine (S)-S-oxide reductase</fullName>
        <ecNumber evidence="1">1.8.4.11</ecNumber>
    </recommendedName>
</protein>
<accession>A0ABU3LCL3</accession>
<dbReference type="PANTHER" id="PTHR43774">
    <property type="entry name" value="PEPTIDE METHIONINE SULFOXIDE REDUCTASE"/>
    <property type="match status" value="1"/>
</dbReference>
<evidence type="ECO:0000313" key="6">
    <source>
        <dbReference type="EMBL" id="MDT7830934.1"/>
    </source>
</evidence>
<evidence type="ECO:0000256" key="1">
    <source>
        <dbReference type="ARBA" id="ARBA00012502"/>
    </source>
</evidence>
<comment type="catalytic activity">
    <reaction evidence="4">
        <text>[thioredoxin]-disulfide + L-methionine + H2O = L-methionine (S)-S-oxide + [thioredoxin]-dithiol</text>
        <dbReference type="Rhea" id="RHEA:19993"/>
        <dbReference type="Rhea" id="RHEA-COMP:10698"/>
        <dbReference type="Rhea" id="RHEA-COMP:10700"/>
        <dbReference type="ChEBI" id="CHEBI:15377"/>
        <dbReference type="ChEBI" id="CHEBI:29950"/>
        <dbReference type="ChEBI" id="CHEBI:50058"/>
        <dbReference type="ChEBI" id="CHEBI:57844"/>
        <dbReference type="ChEBI" id="CHEBI:58772"/>
        <dbReference type="EC" id="1.8.4.11"/>
    </reaction>
</comment>
<keyword evidence="7" id="KW-1185">Reference proteome</keyword>
<gene>
    <name evidence="6" type="ORF">RQM59_01000</name>
</gene>
<evidence type="ECO:0000259" key="5">
    <source>
        <dbReference type="Pfam" id="PF01625"/>
    </source>
</evidence>
<evidence type="ECO:0000256" key="2">
    <source>
        <dbReference type="ARBA" id="ARBA00023002"/>
    </source>
</evidence>
<sequence>MEKIGLGGGCHWCTEAVFQSLKGVSNVAQGYIASKQYASSFSEGAIIEFDSAIIPLHILLEIHVLTHKSMSDHSMRPKYRSAIYTFSDAQRKDAKEILRKLEKSSSSKIITEVISYHAFKSSREEILNYYYNNPEKPFCKTYIDPKIKILQTQFSDQVNNEKISHLLEIDEEYKVKHSK</sequence>
<dbReference type="Proteomes" id="UP001257277">
    <property type="component" value="Unassembled WGS sequence"/>
</dbReference>
<dbReference type="InterPro" id="IPR002569">
    <property type="entry name" value="Met_Sox_Rdtase_MsrA_dom"/>
</dbReference>
<keyword evidence="2 6" id="KW-0560">Oxidoreductase</keyword>
<comment type="caution">
    <text evidence="6">The sequence shown here is derived from an EMBL/GenBank/DDBJ whole genome shotgun (WGS) entry which is preliminary data.</text>
</comment>
<name>A0ABU3LCL3_9FLAO</name>
<evidence type="ECO:0000256" key="4">
    <source>
        <dbReference type="ARBA" id="ARBA00048782"/>
    </source>
</evidence>
<dbReference type="PANTHER" id="PTHR43774:SF1">
    <property type="entry name" value="PEPTIDE METHIONINE SULFOXIDE REDUCTASE MSRA 2"/>
    <property type="match status" value="1"/>
</dbReference>
<dbReference type="GO" id="GO:0008113">
    <property type="term" value="F:peptide-methionine (S)-S-oxide reductase activity"/>
    <property type="evidence" value="ECO:0007669"/>
    <property type="project" value="UniProtKB-EC"/>
</dbReference>
<dbReference type="EC" id="1.8.4.11" evidence="1"/>
<evidence type="ECO:0000256" key="3">
    <source>
        <dbReference type="ARBA" id="ARBA00047806"/>
    </source>
</evidence>